<dbReference type="InterPro" id="IPR037171">
    <property type="entry name" value="NagB/RpiA_transferase-like"/>
</dbReference>
<dbReference type="NCBIfam" id="TIGR01110">
    <property type="entry name" value="mdcA"/>
    <property type="match status" value="1"/>
</dbReference>
<dbReference type="GO" id="GO:0016740">
    <property type="term" value="F:transferase activity"/>
    <property type="evidence" value="ECO:0007669"/>
    <property type="project" value="InterPro"/>
</dbReference>
<dbReference type="InterPro" id="IPR005777">
    <property type="entry name" value="MadA"/>
</dbReference>
<proteinExistence type="predicted"/>
<comment type="caution">
    <text evidence="1">The sequence shown here is derived from an EMBL/GenBank/DDBJ whole genome shotgun (WGS) entry which is preliminary data.</text>
</comment>
<dbReference type="PANTHER" id="PTHR43293:SF2">
    <property type="entry name" value="MALONATE DECARBOXYLASE ALPHA SUBUNIT"/>
    <property type="match status" value="1"/>
</dbReference>
<dbReference type="Gene3D" id="3.40.1080.10">
    <property type="entry name" value="Glutaconate Coenzyme A-transferase"/>
    <property type="match status" value="1"/>
</dbReference>
<name>A0A930BBP8_9FIRM</name>
<dbReference type="PANTHER" id="PTHR43293">
    <property type="entry name" value="ACETATE COA-TRANSFERASE YDIF"/>
    <property type="match status" value="1"/>
</dbReference>
<reference evidence="1" key="1">
    <citation type="submission" date="2020-04" db="EMBL/GenBank/DDBJ databases">
        <title>Deep metagenomics examines the oral microbiome during advanced dental caries in children, revealing novel taxa and co-occurrences with host molecules.</title>
        <authorList>
            <person name="Baker J.L."/>
            <person name="Morton J.T."/>
            <person name="Dinis M."/>
            <person name="Alvarez R."/>
            <person name="Tran N.C."/>
            <person name="Knight R."/>
            <person name="Edlund A."/>
        </authorList>
    </citation>
    <scope>NUCLEOTIDE SEQUENCE</scope>
    <source>
        <strain evidence="1">JCVI_32_bin.14</strain>
    </source>
</reference>
<protein>
    <submittedName>
        <fullName evidence="1">Malonate decarboxylase subunit alpha</fullName>
    </submittedName>
</protein>
<gene>
    <name evidence="1" type="primary">mdcA</name>
    <name evidence="1" type="ORF">HXL70_08910</name>
</gene>
<dbReference type="Pfam" id="PF16957">
    <property type="entry name" value="Mal_decarbox_Al"/>
    <property type="match status" value="1"/>
</dbReference>
<sequence>IEGDNQKQADFLAGELCKVDPSRVHDLHMIQSTLSIPEHLDVFEKGIAKKLDFAYAGSQGKRLAQMVQDGSIELGAIHTYLEMYSRYFIDLIPRVSLLVADEADREGNIYSGCSTEDTPAIAEATKFNQGIVIVQVNKLVDKVSRVDIPADWVDFVIESPTPYMLNPLFTRDPAKISDERILKAMMAIKGIYGEYGVQVLNHGVGFDTSAIELILPTYGESLGLRGKICRHWVLNPHPTMIPAIETGWAENLYSFGSEVGMEEYIKARPDVFAVGPDGTMRSNRAFCQAAGHYAADMFVGSTMQIDRYGNSSTATKNNVAGFGGAPNMGCDAKGRRHVTEAWFKCGNEVANRAELTGECSRGKKLVVQVITTVSEKGFPGFVQELDAIQLKKNAGLDLEPVMIYSDDLTHIVSEIGIAYLHKCRNMEERMNAIRAIAGKTEVGMLEDPAETLRLRKEGIVKLPEDLGIDRSTATRELLAAKNMKDLVDWSGGLYNPPAKFRNW</sequence>
<dbReference type="EMBL" id="JABZMK010000106">
    <property type="protein sequence ID" value="MBF1130138.1"/>
    <property type="molecule type" value="Genomic_DNA"/>
</dbReference>
<feature type="non-terminal residue" evidence="1">
    <location>
        <position position="1"/>
    </location>
</feature>
<dbReference type="SUPFAM" id="SSF100950">
    <property type="entry name" value="NagB/RpiA/CoA transferase-like"/>
    <property type="match status" value="2"/>
</dbReference>
<dbReference type="AlphaFoldDB" id="A0A930BBP8"/>
<organism evidence="1 2">
    <name type="scientific">Dialister invisus</name>
    <dbReference type="NCBI Taxonomy" id="218538"/>
    <lineage>
        <taxon>Bacteria</taxon>
        <taxon>Bacillati</taxon>
        <taxon>Bacillota</taxon>
        <taxon>Negativicutes</taxon>
        <taxon>Veillonellales</taxon>
        <taxon>Veillonellaceae</taxon>
        <taxon>Dialister</taxon>
    </lineage>
</organism>
<accession>A0A930BBP8</accession>
<evidence type="ECO:0000313" key="2">
    <source>
        <dbReference type="Proteomes" id="UP000757890"/>
    </source>
</evidence>
<dbReference type="Proteomes" id="UP000757890">
    <property type="component" value="Unassembled WGS sequence"/>
</dbReference>
<evidence type="ECO:0000313" key="1">
    <source>
        <dbReference type="EMBL" id="MBF1130138.1"/>
    </source>
</evidence>